<gene>
    <name evidence="2" type="ORF">AAAT04_09410</name>
</gene>
<proteinExistence type="predicted"/>
<dbReference type="InterPro" id="IPR025877">
    <property type="entry name" value="MobA-like_NTP_Trfase"/>
</dbReference>
<evidence type="ECO:0000313" key="2">
    <source>
        <dbReference type="EMBL" id="MEQ2454252.1"/>
    </source>
</evidence>
<reference evidence="2 3" key="1">
    <citation type="submission" date="2024-04" db="EMBL/GenBank/DDBJ databases">
        <title>Human intestinal bacterial collection.</title>
        <authorList>
            <person name="Pauvert C."/>
            <person name="Hitch T.C.A."/>
            <person name="Clavel T."/>
        </authorList>
    </citation>
    <scope>NUCLEOTIDE SEQUENCE [LARGE SCALE GENOMIC DNA]</scope>
    <source>
        <strain evidence="2 3">CLA-AA-H141</strain>
    </source>
</reference>
<evidence type="ECO:0000313" key="3">
    <source>
        <dbReference type="Proteomes" id="UP001482186"/>
    </source>
</evidence>
<keyword evidence="2" id="KW-0808">Transferase</keyword>
<dbReference type="Pfam" id="PF03266">
    <property type="entry name" value="NTPase_1"/>
    <property type="match status" value="1"/>
</dbReference>
<dbReference type="RefSeq" id="WP_349116058.1">
    <property type="nucleotide sequence ID" value="NZ_JBBNFM010000005.1"/>
</dbReference>
<feature type="domain" description="MobA-like NTP transferase" evidence="1">
    <location>
        <begin position="179"/>
        <end position="333"/>
    </location>
</feature>
<dbReference type="SUPFAM" id="SSF53448">
    <property type="entry name" value="Nucleotide-diphospho-sugar transferases"/>
    <property type="match status" value="1"/>
</dbReference>
<dbReference type="PANTHER" id="PTHR43777:SF1">
    <property type="entry name" value="MOLYBDENUM COFACTOR CYTIDYLYLTRANSFERASE"/>
    <property type="match status" value="1"/>
</dbReference>
<dbReference type="PANTHER" id="PTHR43777">
    <property type="entry name" value="MOLYBDENUM COFACTOR CYTIDYLYLTRANSFERASE"/>
    <property type="match status" value="1"/>
</dbReference>
<dbReference type="InterPro" id="IPR004948">
    <property type="entry name" value="Nuc-triphosphatase_THEP1"/>
</dbReference>
<dbReference type="GO" id="GO:0016740">
    <property type="term" value="F:transferase activity"/>
    <property type="evidence" value="ECO:0007669"/>
    <property type="project" value="UniProtKB-KW"/>
</dbReference>
<dbReference type="EMBL" id="JBBNFM010000005">
    <property type="protein sequence ID" value="MEQ2454252.1"/>
    <property type="molecule type" value="Genomic_DNA"/>
</dbReference>
<dbReference type="InterPro" id="IPR027417">
    <property type="entry name" value="P-loop_NTPase"/>
</dbReference>
<accession>A0ABV1EI35</accession>
<dbReference type="Pfam" id="PF12804">
    <property type="entry name" value="NTP_transf_3"/>
    <property type="match status" value="1"/>
</dbReference>
<dbReference type="Proteomes" id="UP001482186">
    <property type="component" value="Unassembled WGS sequence"/>
</dbReference>
<dbReference type="CDD" id="cd04182">
    <property type="entry name" value="GT_2_like_f"/>
    <property type="match status" value="1"/>
</dbReference>
<organism evidence="2 3">
    <name type="scientific">Coprococcus ammoniilyticus</name>
    <dbReference type="NCBI Taxonomy" id="2981785"/>
    <lineage>
        <taxon>Bacteria</taxon>
        <taxon>Bacillati</taxon>
        <taxon>Bacillota</taxon>
        <taxon>Clostridia</taxon>
        <taxon>Lachnospirales</taxon>
        <taxon>Lachnospiraceae</taxon>
        <taxon>Coprococcus</taxon>
    </lineage>
</organism>
<keyword evidence="3" id="KW-1185">Reference proteome</keyword>
<dbReference type="Gene3D" id="3.90.550.10">
    <property type="entry name" value="Spore Coat Polysaccharide Biosynthesis Protein SpsA, Chain A"/>
    <property type="match status" value="1"/>
</dbReference>
<dbReference type="InterPro" id="IPR029044">
    <property type="entry name" value="Nucleotide-diphossugar_trans"/>
</dbReference>
<name>A0ABV1EI35_9FIRM</name>
<comment type="caution">
    <text evidence="2">The sequence shown here is derived from an EMBL/GenBank/DDBJ whole genome shotgun (WGS) entry which is preliminary data.</text>
</comment>
<dbReference type="Gene3D" id="3.40.50.300">
    <property type="entry name" value="P-loop containing nucleotide triphosphate hydrolases"/>
    <property type="match status" value="1"/>
</dbReference>
<dbReference type="SUPFAM" id="SSF52540">
    <property type="entry name" value="P-loop containing nucleoside triphosphate hydrolases"/>
    <property type="match status" value="1"/>
</dbReference>
<evidence type="ECO:0000259" key="1">
    <source>
        <dbReference type="Pfam" id="PF12804"/>
    </source>
</evidence>
<sequence>MKPTGMPVTRPTANSIWRSFQTSGKKHLVLTGASGSGKTTLLASLFSSPMPGVTSWVVPEEGVYLKNNCSKEIIQIGRYHPDPTHKRNQMLAIPECFDEKGTAFLHSCLHATSKWITIDEIGFLESNSCKYRQAIRTLMKHKQLLMVVRKQKLPFLEELRNHKDVFLVDLDQPYGNAGCIIMASGQGTRFGGNKLLADFNGQPLIDFSLNIIKNLFTISVVVTIHKEIQSLCIKQNIPVLLHTFPHRNDMIRLGLETIGDHIDRCVFLPADQPLLQKESMISLLLCAENDKNSIWRTCYGDIVGSPVIFPAEFFEELQNLPLRKGGSLVINNHSDRIRTFSVSNINELRDIDTPDDLSQLLHRNL</sequence>
<protein>
    <submittedName>
        <fullName evidence="2">NTP transferase domain-containing protein</fullName>
    </submittedName>
</protein>